<evidence type="ECO:0000256" key="1">
    <source>
        <dbReference type="SAM" id="Phobius"/>
    </source>
</evidence>
<feature type="transmembrane region" description="Helical" evidence="1">
    <location>
        <begin position="42"/>
        <end position="61"/>
    </location>
</feature>
<keyword evidence="1" id="KW-0472">Membrane</keyword>
<evidence type="ECO:0000313" key="2">
    <source>
        <dbReference type="EMBL" id="RPF50656.1"/>
    </source>
</evidence>
<accession>A0A3N5AZE9</accession>
<gene>
    <name evidence="2" type="ORF">EDC24_2625</name>
</gene>
<name>A0A3N5AZE9_9BACI</name>
<keyword evidence="1" id="KW-1133">Transmembrane helix</keyword>
<keyword evidence="1" id="KW-0812">Transmembrane</keyword>
<evidence type="ECO:0000313" key="3">
    <source>
        <dbReference type="Proteomes" id="UP000276443"/>
    </source>
</evidence>
<protein>
    <submittedName>
        <fullName evidence="2">Uncharacterized protein</fullName>
    </submittedName>
</protein>
<dbReference type="Proteomes" id="UP000276443">
    <property type="component" value="Unassembled WGS sequence"/>
</dbReference>
<dbReference type="AlphaFoldDB" id="A0A3N5AZE9"/>
<organism evidence="2 3">
    <name type="scientific">Aquisalibacillus elongatus</name>
    <dbReference type="NCBI Taxonomy" id="485577"/>
    <lineage>
        <taxon>Bacteria</taxon>
        <taxon>Bacillati</taxon>
        <taxon>Bacillota</taxon>
        <taxon>Bacilli</taxon>
        <taxon>Bacillales</taxon>
        <taxon>Bacillaceae</taxon>
        <taxon>Aquisalibacillus</taxon>
    </lineage>
</organism>
<keyword evidence="3" id="KW-1185">Reference proteome</keyword>
<comment type="caution">
    <text evidence="2">The sequence shown here is derived from an EMBL/GenBank/DDBJ whole genome shotgun (WGS) entry which is preliminary data.</text>
</comment>
<dbReference type="EMBL" id="RKRF01000012">
    <property type="protein sequence ID" value="RPF50656.1"/>
    <property type="molecule type" value="Genomic_DNA"/>
</dbReference>
<proteinExistence type="predicted"/>
<sequence>MNEGEVHMAKIHPLILLSLFFSTITLWMYVQRSISDSSYGHATIFFILSTFFLGLCIGGLLHNNRITKQEKSKDCSGENDS</sequence>
<reference evidence="2 3" key="1">
    <citation type="submission" date="2018-11" db="EMBL/GenBank/DDBJ databases">
        <title>Genomic Encyclopedia of Type Strains, Phase IV (KMG-IV): sequencing the most valuable type-strain genomes for metagenomic binning, comparative biology and taxonomic classification.</title>
        <authorList>
            <person name="Goeker M."/>
        </authorList>
    </citation>
    <scope>NUCLEOTIDE SEQUENCE [LARGE SCALE GENOMIC DNA]</scope>
    <source>
        <strain evidence="2 3">DSM 18090</strain>
    </source>
</reference>
<feature type="transmembrane region" description="Helical" evidence="1">
    <location>
        <begin position="12"/>
        <end position="30"/>
    </location>
</feature>